<dbReference type="OMA" id="YKRKMFA"/>
<feature type="compositionally biased region" description="Basic residues" evidence="1">
    <location>
        <begin position="93"/>
        <end position="106"/>
    </location>
</feature>
<sequence length="250" mass="29100">MESLYKRKMFASMRKTKVAASKKRQIGLPASILDDSDEGSFSSSSSSGSQSDFQSSPEDDSDDSSSSSSRGDEDEDEEDDDDDDDEEDDDRSHTKRMVQPRKRSRLQRQDESDSDRAEEKRREDAEKAKRRQRHNKLLALSRRMKARIPSRRGRRVKQVHLSVCVTHRSAGAAAETLKDEQKTNRASPRLPCYRNVVSYLYEQSLFWQIPEKIFFFLAKPGKFTVNYKHLPKKRERKYFLKCANLQHNKR</sequence>
<reference evidence="2" key="1">
    <citation type="submission" date="2025-08" db="UniProtKB">
        <authorList>
            <consortium name="Ensembl"/>
        </authorList>
    </citation>
    <scope>IDENTIFICATION</scope>
</reference>
<feature type="compositionally biased region" description="Low complexity" evidence="1">
    <location>
        <begin position="39"/>
        <end position="56"/>
    </location>
</feature>
<feature type="compositionally biased region" description="Basic and acidic residues" evidence="1">
    <location>
        <begin position="107"/>
        <end position="127"/>
    </location>
</feature>
<dbReference type="AlphaFoldDB" id="A0A668UBL3"/>
<feature type="region of interest" description="Disordered" evidence="1">
    <location>
        <begin position="1"/>
        <end position="136"/>
    </location>
</feature>
<feature type="compositionally biased region" description="Basic residues" evidence="1">
    <location>
        <begin position="1"/>
        <end position="25"/>
    </location>
</feature>
<dbReference type="Proteomes" id="UP000472276">
    <property type="component" value="Unassembled WGS sequence"/>
</dbReference>
<keyword evidence="3" id="KW-1185">Reference proteome</keyword>
<organism evidence="2 3">
    <name type="scientific">Oreochromis aureus</name>
    <name type="common">Israeli tilapia</name>
    <name type="synonym">Chromis aureus</name>
    <dbReference type="NCBI Taxonomy" id="47969"/>
    <lineage>
        <taxon>Eukaryota</taxon>
        <taxon>Metazoa</taxon>
        <taxon>Chordata</taxon>
        <taxon>Craniata</taxon>
        <taxon>Vertebrata</taxon>
        <taxon>Euteleostomi</taxon>
        <taxon>Actinopterygii</taxon>
        <taxon>Neopterygii</taxon>
        <taxon>Teleostei</taxon>
        <taxon>Neoteleostei</taxon>
        <taxon>Acanthomorphata</taxon>
        <taxon>Ovalentaria</taxon>
        <taxon>Cichlomorphae</taxon>
        <taxon>Cichliformes</taxon>
        <taxon>Cichlidae</taxon>
        <taxon>African cichlids</taxon>
        <taxon>Pseudocrenilabrinae</taxon>
        <taxon>Oreochromini</taxon>
        <taxon>Oreochromis</taxon>
    </lineage>
</organism>
<evidence type="ECO:0000313" key="3">
    <source>
        <dbReference type="Proteomes" id="UP000472276"/>
    </source>
</evidence>
<feature type="compositionally biased region" description="Acidic residues" evidence="1">
    <location>
        <begin position="72"/>
        <end position="89"/>
    </location>
</feature>
<proteinExistence type="predicted"/>
<dbReference type="Ensembl" id="ENSOABT00000036704.2">
    <property type="protein sequence ID" value="ENSOABP00000035716.2"/>
    <property type="gene ID" value="ENSOABG00000016442.2"/>
</dbReference>
<accession>A0A668UBL3</accession>
<evidence type="ECO:0000313" key="2">
    <source>
        <dbReference type="Ensembl" id="ENSOABP00000035716.2"/>
    </source>
</evidence>
<reference evidence="2" key="2">
    <citation type="submission" date="2025-09" db="UniProtKB">
        <authorList>
            <consortium name="Ensembl"/>
        </authorList>
    </citation>
    <scope>IDENTIFICATION</scope>
</reference>
<evidence type="ECO:0000256" key="1">
    <source>
        <dbReference type="SAM" id="MobiDB-lite"/>
    </source>
</evidence>
<protein>
    <submittedName>
        <fullName evidence="2">Uncharacterized protein</fullName>
    </submittedName>
</protein>
<name>A0A668UBL3_OREAU</name>